<feature type="non-terminal residue" evidence="1">
    <location>
        <position position="1"/>
    </location>
</feature>
<protein>
    <submittedName>
        <fullName evidence="1">Uncharacterized protein</fullName>
    </submittedName>
</protein>
<evidence type="ECO:0000313" key="1">
    <source>
        <dbReference type="EMBL" id="SBP09205.1"/>
    </source>
</evidence>
<sequence>KTPLGDAPICGAAVSVSLCDRGRERIGEVEFVFILKSPRVVLLAK</sequence>
<accession>A0A1A7WU26</accession>
<organism evidence="1">
    <name type="scientific">Iconisemion striatum</name>
    <dbReference type="NCBI Taxonomy" id="60296"/>
    <lineage>
        <taxon>Eukaryota</taxon>
        <taxon>Metazoa</taxon>
        <taxon>Chordata</taxon>
        <taxon>Craniata</taxon>
        <taxon>Vertebrata</taxon>
        <taxon>Euteleostomi</taxon>
        <taxon>Actinopterygii</taxon>
        <taxon>Neopterygii</taxon>
        <taxon>Teleostei</taxon>
        <taxon>Neoteleostei</taxon>
        <taxon>Acanthomorphata</taxon>
        <taxon>Ovalentaria</taxon>
        <taxon>Atherinomorphae</taxon>
        <taxon>Cyprinodontiformes</taxon>
        <taxon>Nothobranchiidae</taxon>
        <taxon>Iconisemion</taxon>
    </lineage>
</organism>
<reference evidence="1" key="1">
    <citation type="submission" date="2016-05" db="EMBL/GenBank/DDBJ databases">
        <authorList>
            <person name="Lavstsen T."/>
            <person name="Jespersen J.S."/>
        </authorList>
    </citation>
    <scope>NUCLEOTIDE SEQUENCE</scope>
    <source>
        <tissue evidence="1">Brain</tissue>
    </source>
</reference>
<gene>
    <name evidence="1" type="primary">Nfu_g_1_009811</name>
</gene>
<name>A0A1A7WU26_9TELE</name>
<proteinExistence type="predicted"/>
<dbReference type="AlphaFoldDB" id="A0A1A7WU26"/>
<dbReference type="EMBL" id="HADW01007805">
    <property type="protein sequence ID" value="SBP09205.1"/>
    <property type="molecule type" value="Transcribed_RNA"/>
</dbReference>
<reference evidence="1" key="2">
    <citation type="submission" date="2016-06" db="EMBL/GenBank/DDBJ databases">
        <title>The genome of a short-lived fish provides insights into sex chromosome evolution and the genetic control of aging.</title>
        <authorList>
            <person name="Reichwald K."/>
            <person name="Felder M."/>
            <person name="Petzold A."/>
            <person name="Koch P."/>
            <person name="Groth M."/>
            <person name="Platzer M."/>
        </authorList>
    </citation>
    <scope>NUCLEOTIDE SEQUENCE</scope>
    <source>
        <tissue evidence="1">Brain</tissue>
    </source>
</reference>